<dbReference type="EMBL" id="GFPF01001981">
    <property type="protein sequence ID" value="MAA13127.1"/>
    <property type="molecule type" value="Transcribed_RNA"/>
</dbReference>
<dbReference type="AlphaFoldDB" id="A0A224Y6E2"/>
<evidence type="ECO:0000313" key="1">
    <source>
        <dbReference type="EMBL" id="MAA13127.1"/>
    </source>
</evidence>
<proteinExistence type="predicted"/>
<organism evidence="1">
    <name type="scientific">Rhipicephalus zambeziensis</name>
    <dbReference type="NCBI Taxonomy" id="60191"/>
    <lineage>
        <taxon>Eukaryota</taxon>
        <taxon>Metazoa</taxon>
        <taxon>Ecdysozoa</taxon>
        <taxon>Arthropoda</taxon>
        <taxon>Chelicerata</taxon>
        <taxon>Arachnida</taxon>
        <taxon>Acari</taxon>
        <taxon>Parasitiformes</taxon>
        <taxon>Ixodida</taxon>
        <taxon>Ixodoidea</taxon>
        <taxon>Ixodidae</taxon>
        <taxon>Rhipicephalinae</taxon>
        <taxon>Rhipicephalus</taxon>
        <taxon>Rhipicephalus</taxon>
    </lineage>
</organism>
<protein>
    <submittedName>
        <fullName evidence="1">Uncharacterized protein</fullName>
    </submittedName>
</protein>
<name>A0A224Y6E2_9ACAR</name>
<reference evidence="1" key="1">
    <citation type="journal article" date="2017" name="Parasit. Vectors">
        <title>Sialotranscriptomics of Rhipicephalus zambeziensis reveals intricate expression profiles of secretory proteins and suggests tight temporal transcriptional regulation during blood-feeding.</title>
        <authorList>
            <person name="de Castro M.H."/>
            <person name="de Klerk D."/>
            <person name="Pienaar R."/>
            <person name="Rees D.J.G."/>
            <person name="Mans B.J."/>
        </authorList>
    </citation>
    <scope>NUCLEOTIDE SEQUENCE</scope>
    <source>
        <tissue evidence="1">Salivary glands</tissue>
    </source>
</reference>
<sequence length="99" mass="11747">MEHRETYQTKNCASYFHCYGPRCVGNNCCQAWCFCWACVFSNGKEGQFRRGQNLMKSNRVHHTYFSDVFLLLVILSFCRKDYRMYDFMIAEPSNRLTAT</sequence>
<accession>A0A224Y6E2</accession>